<dbReference type="EMBL" id="JANCPR020000004">
    <property type="protein sequence ID" value="MDJ1131440.1"/>
    <property type="molecule type" value="Genomic_DNA"/>
</dbReference>
<keyword evidence="3" id="KW-0731">Sigma factor</keyword>
<gene>
    <name evidence="6" type="ORF">NMN56_005605</name>
</gene>
<evidence type="ECO:0000256" key="1">
    <source>
        <dbReference type="ARBA" id="ARBA00010641"/>
    </source>
</evidence>
<proteinExistence type="inferred from homology"/>
<accession>A0ABT6ZQW6</accession>
<sequence length="157" mass="16808">MRSPSEASRIATGDDGARPEYTAFRALYRERYLRYAFARLGRDSEVAALVQDVFDDLAVRWPEALRSPSPAALAWDLLTSKLSAAGGDGATGLLRARLPDGTADAVVLCRLCGMDVEEAADVMGIDASSVTSRLGMARRTLSATGAEERVRANPLFG</sequence>
<evidence type="ECO:0000256" key="2">
    <source>
        <dbReference type="ARBA" id="ARBA00023015"/>
    </source>
</evidence>
<keyword evidence="2" id="KW-0805">Transcription regulation</keyword>
<evidence type="ECO:0000313" key="7">
    <source>
        <dbReference type="Proteomes" id="UP001214441"/>
    </source>
</evidence>
<dbReference type="Gene3D" id="1.10.10.10">
    <property type="entry name" value="Winged helix-like DNA-binding domain superfamily/Winged helix DNA-binding domain"/>
    <property type="match status" value="1"/>
</dbReference>
<dbReference type="SUPFAM" id="SSF88659">
    <property type="entry name" value="Sigma3 and sigma4 domains of RNA polymerase sigma factors"/>
    <property type="match status" value="1"/>
</dbReference>
<dbReference type="InterPro" id="IPR036388">
    <property type="entry name" value="WH-like_DNA-bd_sf"/>
</dbReference>
<dbReference type="InterPro" id="IPR013249">
    <property type="entry name" value="RNA_pol_sigma70_r4_t2"/>
</dbReference>
<dbReference type="InterPro" id="IPR013324">
    <property type="entry name" value="RNA_pol_sigma_r3/r4-like"/>
</dbReference>
<keyword evidence="4" id="KW-0804">Transcription</keyword>
<organism evidence="6 7">
    <name type="scientific">Streptomyces iconiensis</name>
    <dbReference type="NCBI Taxonomy" id="1384038"/>
    <lineage>
        <taxon>Bacteria</taxon>
        <taxon>Bacillati</taxon>
        <taxon>Actinomycetota</taxon>
        <taxon>Actinomycetes</taxon>
        <taxon>Kitasatosporales</taxon>
        <taxon>Streptomycetaceae</taxon>
        <taxon>Streptomyces</taxon>
    </lineage>
</organism>
<dbReference type="Proteomes" id="UP001214441">
    <property type="component" value="Unassembled WGS sequence"/>
</dbReference>
<dbReference type="Pfam" id="PF08281">
    <property type="entry name" value="Sigma70_r4_2"/>
    <property type="match status" value="1"/>
</dbReference>
<reference evidence="6 7" key="1">
    <citation type="submission" date="2023-05" db="EMBL/GenBank/DDBJ databases">
        <title>Streptantibioticus silvisoli sp. nov., acidotolerant actinomycetes 1 from pine litter.</title>
        <authorList>
            <person name="Swiecimska M."/>
            <person name="Golinska P."/>
            <person name="Sangal V."/>
            <person name="Wachnowicz B."/>
            <person name="Goodfellow M."/>
        </authorList>
    </citation>
    <scope>NUCLEOTIDE SEQUENCE [LARGE SCALE GENOMIC DNA]</scope>
    <source>
        <strain evidence="6 7">DSM 42109</strain>
    </source>
</reference>
<dbReference type="RefSeq" id="WP_274039260.1">
    <property type="nucleotide sequence ID" value="NZ_JANCPR020000004.1"/>
</dbReference>
<evidence type="ECO:0000256" key="4">
    <source>
        <dbReference type="ARBA" id="ARBA00023163"/>
    </source>
</evidence>
<feature type="domain" description="RNA polymerase sigma factor 70 region 4 type 2" evidence="5">
    <location>
        <begin position="96"/>
        <end position="141"/>
    </location>
</feature>
<comment type="similarity">
    <text evidence="1">Belongs to the sigma-70 factor family. ECF subfamily.</text>
</comment>
<evidence type="ECO:0000313" key="6">
    <source>
        <dbReference type="EMBL" id="MDJ1131440.1"/>
    </source>
</evidence>
<keyword evidence="7" id="KW-1185">Reference proteome</keyword>
<evidence type="ECO:0000256" key="3">
    <source>
        <dbReference type="ARBA" id="ARBA00023082"/>
    </source>
</evidence>
<evidence type="ECO:0000259" key="5">
    <source>
        <dbReference type="Pfam" id="PF08281"/>
    </source>
</evidence>
<protein>
    <submittedName>
        <fullName evidence="6">Sigma factor-like helix-turn-helix DNA-binding protein</fullName>
    </submittedName>
</protein>
<name>A0ABT6ZQW6_9ACTN</name>
<comment type="caution">
    <text evidence="6">The sequence shown here is derived from an EMBL/GenBank/DDBJ whole genome shotgun (WGS) entry which is preliminary data.</text>
</comment>